<reference evidence="12 13" key="1">
    <citation type="submission" date="2006-10" db="EMBL/GenBank/DDBJ databases">
        <title>Complete sequence of Syntrophobacter fumaroxidans MPOB.</title>
        <authorList>
            <consortium name="US DOE Joint Genome Institute"/>
            <person name="Copeland A."/>
            <person name="Lucas S."/>
            <person name="Lapidus A."/>
            <person name="Barry K."/>
            <person name="Detter J.C."/>
            <person name="Glavina del Rio T."/>
            <person name="Hammon N."/>
            <person name="Israni S."/>
            <person name="Pitluck S."/>
            <person name="Goltsman E.G."/>
            <person name="Martinez M."/>
            <person name="Schmutz J."/>
            <person name="Larimer F."/>
            <person name="Land M."/>
            <person name="Hauser L."/>
            <person name="Kyrpides N."/>
            <person name="Kim E."/>
            <person name="Boone D.R."/>
            <person name="Brockman F."/>
            <person name="Culley D."/>
            <person name="Ferry J."/>
            <person name="Gunsalus R."/>
            <person name="McInerney M.J."/>
            <person name="Morrison M."/>
            <person name="Plugge C."/>
            <person name="Rohlin L."/>
            <person name="Scholten J."/>
            <person name="Sieber J."/>
            <person name="Stams A.J.M."/>
            <person name="Worm P."/>
            <person name="Henstra A.M."/>
            <person name="Richardson P."/>
        </authorList>
    </citation>
    <scope>NUCLEOTIDE SEQUENCE [LARGE SCALE GENOMIC DNA]</scope>
    <source>
        <strain evidence="13">DSM 10017 / MPOB</strain>
    </source>
</reference>
<dbReference type="Pfam" id="PF01435">
    <property type="entry name" value="Peptidase_M48"/>
    <property type="match status" value="1"/>
</dbReference>
<accession>A0LI27</accession>
<dbReference type="GO" id="GO:0071586">
    <property type="term" value="P:CAAX-box protein processing"/>
    <property type="evidence" value="ECO:0007669"/>
    <property type="project" value="InterPro"/>
</dbReference>
<dbReference type="KEGG" id="sfu:Sfum_1388"/>
<feature type="transmembrane region" description="Helical" evidence="9">
    <location>
        <begin position="102"/>
        <end position="123"/>
    </location>
</feature>
<sequence precursor="true">MIQVNTLFIAFLTLYISQTVCAVVMERLNLRFMKKHGSGVPTSFEGFIDEATLARSNAYAAARSRLGTVQEVVGQTVLLAVIVSGFLVGLEGQIQQWKLGNIAGGLLFLLVPALISAVADLPFDYHETFVIEQKYGFNRSTVRLWVTDHVKSAAIALVLFVVLVSPLIRIMDTAPDTWWFWGFLVVSAVQVLLVVLYPLFIAPLFNKFEPVRDELLAKKIKTLMEDHGVRVKKILQMNAQMRSRHTNAYFTGLGRTKQVVLYDTLLESHSHQEILAVLAHELGHLKCMHIPKQLLLFEASLLAALFATHQLINRPELYTTFGFESARPYVGLFLLGVVWQKAGFFLKPLYMAIARRYEREADDFSLRFIGSPGPLLAALKRLAADNLSNLRPHPLYVWFHYSHPPLLERTARMEKAEAATNGPVSSEPPRLETGS</sequence>
<dbReference type="Pfam" id="PF16491">
    <property type="entry name" value="Peptidase_M48_N"/>
    <property type="match status" value="1"/>
</dbReference>
<dbReference type="InterPro" id="IPR001915">
    <property type="entry name" value="Peptidase_M48"/>
</dbReference>
<dbReference type="GO" id="GO:0046872">
    <property type="term" value="F:metal ion binding"/>
    <property type="evidence" value="ECO:0007669"/>
    <property type="project" value="UniProtKB-KW"/>
</dbReference>
<feature type="transmembrane region" description="Helical" evidence="9">
    <location>
        <begin position="144"/>
        <end position="168"/>
    </location>
</feature>
<protein>
    <submittedName>
        <fullName evidence="12">Ste24 endopeptidase</fullName>
        <ecNumber evidence="12">3.4.24.84</ecNumber>
    </submittedName>
</protein>
<keyword evidence="5 8" id="KW-0482">Metalloprotease</keyword>
<evidence type="ECO:0000313" key="13">
    <source>
        <dbReference type="Proteomes" id="UP000001784"/>
    </source>
</evidence>
<evidence type="ECO:0000313" key="12">
    <source>
        <dbReference type="EMBL" id="ABK17079.1"/>
    </source>
</evidence>
<dbReference type="eggNOG" id="COG0501">
    <property type="taxonomic scope" value="Bacteria"/>
</dbReference>
<keyword evidence="1 8" id="KW-0645">Protease</keyword>
<feature type="domain" description="Peptidase M48" evidence="10">
    <location>
        <begin position="212"/>
        <end position="415"/>
    </location>
</feature>
<comment type="cofactor">
    <cofactor evidence="7 8">
        <name>Zn(2+)</name>
        <dbReference type="ChEBI" id="CHEBI:29105"/>
    </cofactor>
    <text evidence="7 8">Binds 1 zinc ion per subunit.</text>
</comment>
<dbReference type="EMBL" id="CP000478">
    <property type="protein sequence ID" value="ABK17079.1"/>
    <property type="molecule type" value="Genomic_DNA"/>
</dbReference>
<comment type="similarity">
    <text evidence="8">Belongs to the peptidase M48 family.</text>
</comment>
<evidence type="ECO:0000256" key="5">
    <source>
        <dbReference type="ARBA" id="ARBA00023049"/>
    </source>
</evidence>
<feature type="domain" description="CAAX prenyl protease 1 N-terminal" evidence="11">
    <location>
        <begin position="30"/>
        <end position="207"/>
    </location>
</feature>
<dbReference type="EC" id="3.4.24.84" evidence="12"/>
<feature type="active site" evidence="6">
    <location>
        <position position="281"/>
    </location>
</feature>
<evidence type="ECO:0000259" key="11">
    <source>
        <dbReference type="Pfam" id="PF16491"/>
    </source>
</evidence>
<dbReference type="GO" id="GO:0004222">
    <property type="term" value="F:metalloendopeptidase activity"/>
    <property type="evidence" value="ECO:0007669"/>
    <property type="project" value="InterPro"/>
</dbReference>
<keyword evidence="13" id="KW-1185">Reference proteome</keyword>
<dbReference type="Gene3D" id="3.30.2010.10">
    <property type="entry name" value="Metalloproteases ('zincins'), catalytic domain"/>
    <property type="match status" value="1"/>
</dbReference>
<feature type="binding site" evidence="7">
    <location>
        <position position="358"/>
    </location>
    <ligand>
        <name>Zn(2+)</name>
        <dbReference type="ChEBI" id="CHEBI:29105"/>
        <note>catalytic</note>
    </ligand>
</feature>
<dbReference type="InterPro" id="IPR032456">
    <property type="entry name" value="Peptidase_M48_N"/>
</dbReference>
<dbReference type="PANTHER" id="PTHR10120">
    <property type="entry name" value="CAAX PRENYL PROTEASE 1"/>
    <property type="match status" value="1"/>
</dbReference>
<keyword evidence="9" id="KW-1133">Transmembrane helix</keyword>
<dbReference type="OrthoDB" id="9781930at2"/>
<feature type="transmembrane region" description="Helical" evidence="9">
    <location>
        <begin position="6"/>
        <end position="25"/>
    </location>
</feature>
<evidence type="ECO:0000256" key="2">
    <source>
        <dbReference type="ARBA" id="ARBA00022723"/>
    </source>
</evidence>
<evidence type="ECO:0000256" key="9">
    <source>
        <dbReference type="SAM" id="Phobius"/>
    </source>
</evidence>
<dbReference type="CDD" id="cd07343">
    <property type="entry name" value="M48A_Zmpste24p_like"/>
    <property type="match status" value="1"/>
</dbReference>
<keyword evidence="4 7" id="KW-0862">Zinc</keyword>
<keyword evidence="3 8" id="KW-0378">Hydrolase</keyword>
<dbReference type="InParanoid" id="A0LI27"/>
<keyword evidence="9" id="KW-0812">Transmembrane</keyword>
<evidence type="ECO:0000259" key="10">
    <source>
        <dbReference type="Pfam" id="PF01435"/>
    </source>
</evidence>
<dbReference type="STRING" id="335543.Sfum_1388"/>
<evidence type="ECO:0000256" key="1">
    <source>
        <dbReference type="ARBA" id="ARBA00022670"/>
    </source>
</evidence>
<keyword evidence="9" id="KW-0472">Membrane</keyword>
<feature type="binding site" evidence="7">
    <location>
        <position position="280"/>
    </location>
    <ligand>
        <name>Zn(2+)</name>
        <dbReference type="ChEBI" id="CHEBI:29105"/>
        <note>catalytic</note>
    </ligand>
</feature>
<name>A0LI27_SYNFM</name>
<gene>
    <name evidence="12" type="ordered locus">Sfum_1388</name>
</gene>
<evidence type="ECO:0000256" key="3">
    <source>
        <dbReference type="ARBA" id="ARBA00022801"/>
    </source>
</evidence>
<evidence type="ECO:0000256" key="7">
    <source>
        <dbReference type="PIRSR" id="PIRSR627057-2"/>
    </source>
</evidence>
<evidence type="ECO:0000256" key="8">
    <source>
        <dbReference type="RuleBase" id="RU003983"/>
    </source>
</evidence>
<dbReference type="InterPro" id="IPR027057">
    <property type="entry name" value="CAXX_Prtase_1"/>
</dbReference>
<dbReference type="Proteomes" id="UP000001784">
    <property type="component" value="Chromosome"/>
</dbReference>
<feature type="active site" description="Proton donor" evidence="6">
    <location>
        <position position="362"/>
    </location>
</feature>
<dbReference type="AlphaFoldDB" id="A0LI27"/>
<feature type="binding site" evidence="7">
    <location>
        <position position="284"/>
    </location>
    <ligand>
        <name>Zn(2+)</name>
        <dbReference type="ChEBI" id="CHEBI:29105"/>
        <note>catalytic</note>
    </ligand>
</feature>
<dbReference type="RefSeq" id="WP_011698250.1">
    <property type="nucleotide sequence ID" value="NC_008554.1"/>
</dbReference>
<proteinExistence type="inferred from homology"/>
<evidence type="ECO:0000256" key="6">
    <source>
        <dbReference type="PIRSR" id="PIRSR627057-1"/>
    </source>
</evidence>
<keyword evidence="2 7" id="KW-0479">Metal-binding</keyword>
<dbReference type="HOGENOM" id="CLU_025947_1_0_7"/>
<organism evidence="12 13">
    <name type="scientific">Syntrophobacter fumaroxidans (strain DSM 10017 / MPOB)</name>
    <dbReference type="NCBI Taxonomy" id="335543"/>
    <lineage>
        <taxon>Bacteria</taxon>
        <taxon>Pseudomonadati</taxon>
        <taxon>Thermodesulfobacteriota</taxon>
        <taxon>Syntrophobacteria</taxon>
        <taxon>Syntrophobacterales</taxon>
        <taxon>Syntrophobacteraceae</taxon>
        <taxon>Syntrophobacter</taxon>
    </lineage>
</organism>
<evidence type="ECO:0000256" key="4">
    <source>
        <dbReference type="ARBA" id="ARBA00022833"/>
    </source>
</evidence>
<feature type="transmembrane region" description="Helical" evidence="9">
    <location>
        <begin position="72"/>
        <end position="90"/>
    </location>
</feature>
<feature type="transmembrane region" description="Helical" evidence="9">
    <location>
        <begin position="180"/>
        <end position="205"/>
    </location>
</feature>